<dbReference type="InterPro" id="IPR029016">
    <property type="entry name" value="GAF-like_dom_sf"/>
</dbReference>
<gene>
    <name evidence="2" type="ORF">TRFO_04741</name>
</gene>
<feature type="compositionally biased region" description="Polar residues" evidence="1">
    <location>
        <begin position="18"/>
        <end position="28"/>
    </location>
</feature>
<evidence type="ECO:0000313" key="2">
    <source>
        <dbReference type="EMBL" id="OHT08683.1"/>
    </source>
</evidence>
<accession>A0A1J4KBT0</accession>
<reference evidence="2" key="1">
    <citation type="submission" date="2016-10" db="EMBL/GenBank/DDBJ databases">
        <authorList>
            <person name="Benchimol M."/>
            <person name="Almeida L.G."/>
            <person name="Vasconcelos A.T."/>
            <person name="Perreira-Neves A."/>
            <person name="Rosa I.A."/>
            <person name="Tasca T."/>
            <person name="Bogo M.R."/>
            <person name="de Souza W."/>
        </authorList>
    </citation>
    <scope>NUCLEOTIDE SEQUENCE [LARGE SCALE GENOMIC DNA]</scope>
    <source>
        <strain evidence="2">K</strain>
    </source>
</reference>
<comment type="caution">
    <text evidence="2">The sequence shown here is derived from an EMBL/GenBank/DDBJ whole genome shotgun (WGS) entry which is preliminary data.</text>
</comment>
<dbReference type="GeneID" id="94826781"/>
<protein>
    <recommendedName>
        <fullName evidence="4">GAF domain-containing protein</fullName>
    </recommendedName>
</protein>
<dbReference type="OrthoDB" id="10444877at2759"/>
<dbReference type="RefSeq" id="XP_068361819.1">
    <property type="nucleotide sequence ID" value="XM_068492077.1"/>
</dbReference>
<proteinExistence type="predicted"/>
<keyword evidence="3" id="KW-1185">Reference proteome</keyword>
<dbReference type="Gene3D" id="3.30.450.40">
    <property type="match status" value="1"/>
</dbReference>
<dbReference type="AlphaFoldDB" id="A0A1J4KBT0"/>
<feature type="region of interest" description="Disordered" evidence="1">
    <location>
        <begin position="1"/>
        <end position="46"/>
    </location>
</feature>
<evidence type="ECO:0000313" key="3">
    <source>
        <dbReference type="Proteomes" id="UP000179807"/>
    </source>
</evidence>
<dbReference type="EMBL" id="MLAK01000660">
    <property type="protein sequence ID" value="OHT08683.1"/>
    <property type="molecule type" value="Genomic_DNA"/>
</dbReference>
<dbReference type="Proteomes" id="UP000179807">
    <property type="component" value="Unassembled WGS sequence"/>
</dbReference>
<name>A0A1J4KBT0_9EUKA</name>
<evidence type="ECO:0000256" key="1">
    <source>
        <dbReference type="SAM" id="MobiDB-lite"/>
    </source>
</evidence>
<dbReference type="VEuPathDB" id="TrichDB:TRFO_04741"/>
<dbReference type="SUPFAM" id="SSF55781">
    <property type="entry name" value="GAF domain-like"/>
    <property type="match status" value="3"/>
</dbReference>
<sequence>MNTSLKSARKTIDASRTPRATTSISPRTVRSKKENDFSTEENQQLSATSRINAELSTHPAAYQRQIKVPFHTIPSRLGKYSLEDKLDHPFKSEDTTPRDFTANIEKTTSSTYDNLYVTFDLLKTMTPRNCVKCLNAAPIFLRTMFLQGQLDPDLVASVTLSLTQNELQKFMINMTSEINCYSTLIAAQTIGEIEEKIVTMVPISYATVWIKSEHSNFAISESRKEILTMGQTILTRAFNSKEDLIMGDPADQDGFSVEYDLPLVRGCKSMMLLPIVNPNDEIVAVFQVAGFQNELSEMQIEFPQYYIEVFKIMRDIIQRRFFTIQPQRKIPSNVSNVFNDIEKASLQKSAAQICKFLQNTVPCESAELYIFDDRYRSLVRISDNKEFGEVEGGISFQAGLTTTPIIIAHGQSHPAFNKDIDGTYSNKSIFSKSLFQGRDHFVVTLRAKPNAPSFSPADVRLLADLSTVICDTLKLSKWLGKQAETTDQMKKDIRLFKIVTNSLSDVTTKGAKAWDVIKAASNDFFQSSIVFVCLFDGRYMKYTPTEVKSKFEDCCAGTAYNYRETVLTRSDDNNSKFSPALYLQLGVNCDVSLCFPYRVNGRVTGSIEIVNPKILDHTAEELKLFANLCSCLLNSPNKSVM</sequence>
<evidence type="ECO:0008006" key="4">
    <source>
        <dbReference type="Google" id="ProtNLM"/>
    </source>
</evidence>
<organism evidence="2 3">
    <name type="scientific">Tritrichomonas foetus</name>
    <dbReference type="NCBI Taxonomy" id="1144522"/>
    <lineage>
        <taxon>Eukaryota</taxon>
        <taxon>Metamonada</taxon>
        <taxon>Parabasalia</taxon>
        <taxon>Tritrichomonadida</taxon>
        <taxon>Tritrichomonadidae</taxon>
        <taxon>Tritrichomonas</taxon>
    </lineage>
</organism>